<sequence length="494" mass="55610">MATKQAFASLPIEINQQIGSNLSDKDLLSFMAVCTATLDAVEADGCSFWRRRFLDFFDSPAWVPTGKRFNDNAKFRDAYKQRQSVLHVIDVKSQKLGVKPQLQFGLGIRGNEKNALAVLKDLIKEAHNKNKTTKAGIIYESKNIAHLIKFVGKTNLIQIVGCDSNRFAGQTATPLPAHVGFLYTIQCLLAPALLSFDDWHVDHHYGFPYAQSMVYANNVTTPIIFGPSGLDVNMQWLLRNIQYWRCHLIHEGEVLRPAFEALKELDRPHWWVSELSQGTQPLGGKWKGSYAFVDREEIDMIRGGLHHEEAILDQLNGEEDPDHAFQELNLNASDESQRSWPPVFEHHLQSLTMPASRARTRAQRSSNADSESNPIDFATQSLRFQGGGQDSSENFFADGWLNPLPPQHGIPGWQRITMMKYFVEDGNIDMDALWAYEGIMLPGGRLMVGRWWCPSDGYGQRMYSGPFILWNVDKDEEFGAAPPAEPVEKAGGDA</sequence>
<evidence type="ECO:0000256" key="1">
    <source>
        <dbReference type="SAM" id="MobiDB-lite"/>
    </source>
</evidence>
<dbReference type="AlphaFoldDB" id="A0AB34KJQ5"/>
<feature type="region of interest" description="Disordered" evidence="1">
    <location>
        <begin position="354"/>
        <end position="374"/>
    </location>
</feature>
<accession>A0AB34KJQ5</accession>
<evidence type="ECO:0000313" key="3">
    <source>
        <dbReference type="EMBL" id="KAL1585282.1"/>
    </source>
</evidence>
<evidence type="ECO:0000313" key="4">
    <source>
        <dbReference type="Proteomes" id="UP000803884"/>
    </source>
</evidence>
<gene>
    <name evidence="3" type="ORF">WHR41_05905</name>
</gene>
<dbReference type="Proteomes" id="UP000803884">
    <property type="component" value="Unassembled WGS sequence"/>
</dbReference>
<name>A0AB34KJQ5_9PEZI</name>
<dbReference type="GeneID" id="96007348"/>
<comment type="caution">
    <text evidence="3">The sequence shown here is derived from an EMBL/GenBank/DDBJ whole genome shotgun (WGS) entry which is preliminary data.</text>
</comment>
<dbReference type="PROSITE" id="PS50181">
    <property type="entry name" value="FBOX"/>
    <property type="match status" value="1"/>
</dbReference>
<dbReference type="EMBL" id="JAAQHG020000020">
    <property type="protein sequence ID" value="KAL1585282.1"/>
    <property type="molecule type" value="Genomic_DNA"/>
</dbReference>
<reference evidence="3 4" key="1">
    <citation type="journal article" date="2020" name="Microbiol. Resour. Announc.">
        <title>Draft Genome Sequence of a Cladosporium Species Isolated from the Mesophotic Ascidian Didemnum maculosum.</title>
        <authorList>
            <person name="Gioti A."/>
            <person name="Siaperas R."/>
            <person name="Nikolaivits E."/>
            <person name="Le Goff G."/>
            <person name="Ouazzani J."/>
            <person name="Kotoulas G."/>
            <person name="Topakas E."/>
        </authorList>
    </citation>
    <scope>NUCLEOTIDE SEQUENCE [LARGE SCALE GENOMIC DNA]</scope>
    <source>
        <strain evidence="3 4">TM138-S3</strain>
    </source>
</reference>
<proteinExistence type="predicted"/>
<evidence type="ECO:0000259" key="2">
    <source>
        <dbReference type="PROSITE" id="PS50181"/>
    </source>
</evidence>
<organism evidence="3 4">
    <name type="scientific">Cladosporium halotolerans</name>
    <dbReference type="NCBI Taxonomy" id="1052096"/>
    <lineage>
        <taxon>Eukaryota</taxon>
        <taxon>Fungi</taxon>
        <taxon>Dikarya</taxon>
        <taxon>Ascomycota</taxon>
        <taxon>Pezizomycotina</taxon>
        <taxon>Dothideomycetes</taxon>
        <taxon>Dothideomycetidae</taxon>
        <taxon>Cladosporiales</taxon>
        <taxon>Cladosporiaceae</taxon>
        <taxon>Cladosporium</taxon>
    </lineage>
</organism>
<dbReference type="SUPFAM" id="SSF81383">
    <property type="entry name" value="F-box domain"/>
    <property type="match status" value="1"/>
</dbReference>
<feature type="domain" description="F-box" evidence="2">
    <location>
        <begin position="4"/>
        <end position="52"/>
    </location>
</feature>
<dbReference type="InterPro" id="IPR036047">
    <property type="entry name" value="F-box-like_dom_sf"/>
</dbReference>
<dbReference type="InterPro" id="IPR001810">
    <property type="entry name" value="F-box_dom"/>
</dbReference>
<dbReference type="RefSeq" id="XP_069228388.1">
    <property type="nucleotide sequence ID" value="XM_069374510.1"/>
</dbReference>
<keyword evidence="4" id="KW-1185">Reference proteome</keyword>
<protein>
    <recommendedName>
        <fullName evidence="2">F-box domain-containing protein</fullName>
    </recommendedName>
</protein>